<dbReference type="EMBL" id="CP001792">
    <property type="protein sequence ID" value="ACX74350.1"/>
    <property type="molecule type" value="Genomic_DNA"/>
</dbReference>
<dbReference type="Proteomes" id="UP000000517">
    <property type="component" value="Chromosome"/>
</dbReference>
<dbReference type="HOGENOM" id="CLU_3373882_0_0_0"/>
<reference evidence="2" key="3">
    <citation type="submission" date="2010-08" db="EMBL/GenBank/DDBJ databases">
        <authorList>
            <person name="Durkin A.S."/>
            <person name="Nelson K.E."/>
            <person name="Morrison M."/>
            <person name="Forsberg C.W."/>
            <person name="Wilson D.B."/>
            <person name="Russell J.B."/>
            <person name="Cann I.K.O."/>
            <person name="Mackie R.I."/>
            <person name="White B.A."/>
        </authorList>
    </citation>
    <scope>NUCLEOTIDE SEQUENCE</scope>
    <source>
        <strain evidence="2">S85</strain>
    </source>
</reference>
<reference evidence="3" key="2">
    <citation type="submission" date="2010-08" db="EMBL/GenBank/DDBJ databases">
        <title>Complete sequence of Fibrobacter succinogenes subsp. succinogenes S85.</title>
        <authorList>
            <person name="Durkin A.S."/>
            <person name="Nelson K.E."/>
            <person name="Morrison M."/>
            <person name="Forsberg C.W."/>
            <person name="Wilson D.B."/>
            <person name="Russell J.B."/>
            <person name="Cann I.K.O."/>
            <person name="Mackie R.I."/>
            <person name="White B.A."/>
        </authorList>
    </citation>
    <scope>NUCLEOTIDE SEQUENCE [LARGE SCALE GENOMIC DNA]</scope>
    <source>
        <strain evidence="3">ATCC 19169 / S85</strain>
    </source>
</reference>
<protein>
    <submittedName>
        <fullName evidence="2">Uncharacterized protein</fullName>
    </submittedName>
</protein>
<organism evidence="2 3">
    <name type="scientific">Fibrobacter succinogenes (strain ATCC 19169 / S85)</name>
    <dbReference type="NCBI Taxonomy" id="59374"/>
    <lineage>
        <taxon>Bacteria</taxon>
        <taxon>Pseudomonadati</taxon>
        <taxon>Fibrobacterota</taxon>
        <taxon>Fibrobacteria</taxon>
        <taxon>Fibrobacterales</taxon>
        <taxon>Fibrobacteraceae</taxon>
        <taxon>Fibrobacter</taxon>
    </lineage>
</organism>
<evidence type="ECO:0000313" key="1">
    <source>
        <dbReference type="EMBL" id="ACX74350.1"/>
    </source>
</evidence>
<name>C9RMX2_FIBSS</name>
<gene>
    <name evidence="1" type="ordered locus">Fisuc_0740</name>
    <name evidence="2" type="ordered locus">FSU_1178</name>
</gene>
<dbReference type="STRING" id="59374.FSU_1178"/>
<dbReference type="AlphaFoldDB" id="C9RMX2"/>
<dbReference type="EMBL" id="CP002158">
    <property type="protein sequence ID" value="ADL26088.1"/>
    <property type="molecule type" value="Genomic_DNA"/>
</dbReference>
<keyword evidence="4" id="KW-1185">Reference proteome</keyword>
<dbReference type="Proteomes" id="UP000001497">
    <property type="component" value="Chromosome"/>
</dbReference>
<evidence type="ECO:0000313" key="2">
    <source>
        <dbReference type="EMBL" id="ADL26088.1"/>
    </source>
</evidence>
<accession>C9RMX2</accession>
<evidence type="ECO:0000313" key="4">
    <source>
        <dbReference type="Proteomes" id="UP000001497"/>
    </source>
</evidence>
<dbReference type="KEGG" id="fsc:FSU_1178"/>
<dbReference type="KEGG" id="fsu:Fisuc_0740"/>
<proteinExistence type="predicted"/>
<reference evidence="1 4" key="1">
    <citation type="submission" date="2009-10" db="EMBL/GenBank/DDBJ databases">
        <title>Complete sequence of Fibrobacter succinogenes subsp. succinogenes S85.</title>
        <authorList>
            <consortium name="US DOE Joint Genome Institute"/>
            <person name="Lucas S."/>
            <person name="Copeland A."/>
            <person name="Lapidus A."/>
            <person name="Glavina del Rio T."/>
            <person name="Tice H."/>
            <person name="Bruce D."/>
            <person name="Goodwin L."/>
            <person name="Pitluck S."/>
            <person name="Chertkov O."/>
            <person name="Detter J.C."/>
            <person name="Han C."/>
            <person name="Tapia R."/>
            <person name="Larimer F."/>
            <person name="Land M."/>
            <person name="Hauser L."/>
            <person name="Kyrpides N."/>
            <person name="Mikhailova N."/>
            <person name="Weimer P.J."/>
            <person name="Stevenson D.M."/>
            <person name="Boyum J."/>
            <person name="Brumm P.I."/>
            <person name="Mead D."/>
        </authorList>
    </citation>
    <scope>NUCLEOTIDE SEQUENCE [LARGE SCALE GENOMIC DNA]</scope>
    <source>
        <strain evidence="4">ATCC 19169 / S85</strain>
        <strain evidence="1">S85</strain>
    </source>
</reference>
<sequence length="34" mass="3873">MVPVATLQDDNFKDDVDSAYKKTSQMGGLFKFLY</sequence>
<evidence type="ECO:0000313" key="3">
    <source>
        <dbReference type="Proteomes" id="UP000000517"/>
    </source>
</evidence>